<comment type="caution">
    <text evidence="5">The sequence shown here is derived from an EMBL/GenBank/DDBJ whole genome shotgun (WGS) entry which is preliminary data.</text>
</comment>
<keyword evidence="2" id="KW-1015">Disulfide bond</keyword>
<proteinExistence type="predicted"/>
<dbReference type="InterPro" id="IPR003645">
    <property type="entry name" value="Fol_N"/>
</dbReference>
<feature type="domain" description="VWFD" evidence="4">
    <location>
        <begin position="1311"/>
        <end position="1494"/>
    </location>
</feature>
<dbReference type="SMART" id="SM00832">
    <property type="entry name" value="C8"/>
    <property type="match status" value="6"/>
</dbReference>
<keyword evidence="1" id="KW-0677">Repeat</keyword>
<protein>
    <recommendedName>
        <fullName evidence="4">VWFD domain-containing protein</fullName>
    </recommendedName>
</protein>
<dbReference type="InterPro" id="IPR036084">
    <property type="entry name" value="Ser_inhib-like_sf"/>
</dbReference>
<dbReference type="OrthoDB" id="6236007at2759"/>
<reference evidence="5" key="1">
    <citation type="journal article" date="2023" name="Science">
        <title>Genome structures resolve the early diversification of teleost fishes.</title>
        <authorList>
            <person name="Parey E."/>
            <person name="Louis A."/>
            <person name="Montfort J."/>
            <person name="Bouchez O."/>
            <person name="Roques C."/>
            <person name="Iampietro C."/>
            <person name="Lluch J."/>
            <person name="Castinel A."/>
            <person name="Donnadieu C."/>
            <person name="Desvignes T."/>
            <person name="Floi Bucao C."/>
            <person name="Jouanno E."/>
            <person name="Wen M."/>
            <person name="Mejri S."/>
            <person name="Dirks R."/>
            <person name="Jansen H."/>
            <person name="Henkel C."/>
            <person name="Chen W.J."/>
            <person name="Zahm M."/>
            <person name="Cabau C."/>
            <person name="Klopp C."/>
            <person name="Thompson A.W."/>
            <person name="Robinson-Rechavi M."/>
            <person name="Braasch I."/>
            <person name="Lecointre G."/>
            <person name="Bobe J."/>
            <person name="Postlethwait J.H."/>
            <person name="Berthelot C."/>
            <person name="Roest Crollius H."/>
            <person name="Guiguen Y."/>
        </authorList>
    </citation>
    <scope>NUCLEOTIDE SEQUENCE</scope>
    <source>
        <strain evidence="5">WJC10195</strain>
    </source>
</reference>
<dbReference type="GO" id="GO:0031012">
    <property type="term" value="C:extracellular matrix"/>
    <property type="evidence" value="ECO:0007669"/>
    <property type="project" value="TreeGrafter"/>
</dbReference>
<dbReference type="InterPro" id="IPR035234">
    <property type="entry name" value="IgGFc-bd_N"/>
</dbReference>
<dbReference type="Pfam" id="PF17517">
    <property type="entry name" value="IgGFc_binding"/>
    <property type="match status" value="1"/>
</dbReference>
<dbReference type="Proteomes" id="UP001152622">
    <property type="component" value="Chromosome 24"/>
</dbReference>
<evidence type="ECO:0000256" key="1">
    <source>
        <dbReference type="ARBA" id="ARBA00022737"/>
    </source>
</evidence>
<dbReference type="SMART" id="SM00274">
    <property type="entry name" value="FOLN"/>
    <property type="match status" value="5"/>
</dbReference>
<dbReference type="Gene3D" id="2.10.25.10">
    <property type="entry name" value="Laminin"/>
    <property type="match status" value="6"/>
</dbReference>
<keyword evidence="3" id="KW-0325">Glycoprotein</keyword>
<dbReference type="InterPro" id="IPR014853">
    <property type="entry name" value="VWF/SSPO/ZAN-like_Cys-rich_dom"/>
</dbReference>
<dbReference type="InterPro" id="IPR025615">
    <property type="entry name" value="TILa_dom"/>
</dbReference>
<keyword evidence="6" id="KW-1185">Reference proteome</keyword>
<dbReference type="PANTHER" id="PTHR11339:SF244">
    <property type="entry name" value="IGGFC-BINDING PROTEIN"/>
    <property type="match status" value="1"/>
</dbReference>
<evidence type="ECO:0000313" key="6">
    <source>
        <dbReference type="Proteomes" id="UP001152622"/>
    </source>
</evidence>
<dbReference type="InterPro" id="IPR001007">
    <property type="entry name" value="VWF_dom"/>
</dbReference>
<gene>
    <name evidence="5" type="ORF">SKAU_G00418220</name>
</gene>
<evidence type="ECO:0000256" key="2">
    <source>
        <dbReference type="ARBA" id="ARBA00023157"/>
    </source>
</evidence>
<evidence type="ECO:0000313" key="5">
    <source>
        <dbReference type="EMBL" id="KAJ8332926.1"/>
    </source>
</evidence>
<dbReference type="PANTHER" id="PTHR11339">
    <property type="entry name" value="EXTRACELLULAR MATRIX GLYCOPROTEIN RELATED"/>
    <property type="match status" value="1"/>
</dbReference>
<feature type="domain" description="VWFD" evidence="4">
    <location>
        <begin position="1729"/>
        <end position="1912"/>
    </location>
</feature>
<dbReference type="FunFam" id="2.10.25.10:FF:000055">
    <property type="entry name" value="alpha-tectorin isoform X1"/>
    <property type="match status" value="2"/>
</dbReference>
<dbReference type="PROSITE" id="PS51233">
    <property type="entry name" value="VWFD"/>
    <property type="match status" value="7"/>
</dbReference>
<feature type="domain" description="VWFD" evidence="4">
    <location>
        <begin position="530"/>
        <end position="712"/>
    </location>
</feature>
<dbReference type="SUPFAM" id="SSF57567">
    <property type="entry name" value="Serine protease inhibitors"/>
    <property type="match status" value="6"/>
</dbReference>
<dbReference type="CDD" id="cd19941">
    <property type="entry name" value="TIL"/>
    <property type="match status" value="6"/>
</dbReference>
<feature type="domain" description="VWFD" evidence="4">
    <location>
        <begin position="2511"/>
        <end position="2692"/>
    </location>
</feature>
<dbReference type="InterPro" id="IPR050780">
    <property type="entry name" value="Mucin_vWF_Thrombospondin_sf"/>
</dbReference>
<dbReference type="EMBL" id="JAINUF010000024">
    <property type="protein sequence ID" value="KAJ8332926.1"/>
    <property type="molecule type" value="Genomic_DNA"/>
</dbReference>
<dbReference type="SMART" id="SM00216">
    <property type="entry name" value="VWD"/>
    <property type="match status" value="7"/>
</dbReference>
<name>A0A9Q1IAV6_SYNKA</name>
<organism evidence="5 6">
    <name type="scientific">Synaphobranchus kaupii</name>
    <name type="common">Kaup's arrowtooth eel</name>
    <dbReference type="NCBI Taxonomy" id="118154"/>
    <lineage>
        <taxon>Eukaryota</taxon>
        <taxon>Metazoa</taxon>
        <taxon>Chordata</taxon>
        <taxon>Craniata</taxon>
        <taxon>Vertebrata</taxon>
        <taxon>Euteleostomi</taxon>
        <taxon>Actinopterygii</taxon>
        <taxon>Neopterygii</taxon>
        <taxon>Teleostei</taxon>
        <taxon>Anguilliformes</taxon>
        <taxon>Synaphobranchidae</taxon>
        <taxon>Synaphobranchus</taxon>
    </lineage>
</organism>
<feature type="domain" description="VWFD" evidence="4">
    <location>
        <begin position="923"/>
        <end position="1102"/>
    </location>
</feature>
<dbReference type="SMART" id="SM00215">
    <property type="entry name" value="VWC_out"/>
    <property type="match status" value="4"/>
</dbReference>
<dbReference type="Pfam" id="PF00094">
    <property type="entry name" value="VWD"/>
    <property type="match status" value="7"/>
</dbReference>
<feature type="domain" description="VWFD" evidence="4">
    <location>
        <begin position="2902"/>
        <end position="3076"/>
    </location>
</feature>
<dbReference type="Pfam" id="PF01826">
    <property type="entry name" value="TIL"/>
    <property type="match status" value="6"/>
</dbReference>
<dbReference type="GO" id="GO:0005615">
    <property type="term" value="C:extracellular space"/>
    <property type="evidence" value="ECO:0007669"/>
    <property type="project" value="TreeGrafter"/>
</dbReference>
<evidence type="ECO:0000259" key="4">
    <source>
        <dbReference type="PROSITE" id="PS51233"/>
    </source>
</evidence>
<dbReference type="Pfam" id="PF08742">
    <property type="entry name" value="C8"/>
    <property type="match status" value="6"/>
</dbReference>
<dbReference type="Pfam" id="PF12714">
    <property type="entry name" value="TILa"/>
    <property type="match status" value="4"/>
</dbReference>
<dbReference type="InterPro" id="IPR002919">
    <property type="entry name" value="TIL_dom"/>
</dbReference>
<dbReference type="InterPro" id="IPR001846">
    <property type="entry name" value="VWF_type-D"/>
</dbReference>
<feature type="domain" description="VWFD" evidence="4">
    <location>
        <begin position="2124"/>
        <end position="2303"/>
    </location>
</feature>
<accession>A0A9Q1IAV6</accession>
<evidence type="ECO:0000256" key="3">
    <source>
        <dbReference type="ARBA" id="ARBA00023180"/>
    </source>
</evidence>
<sequence>MDEMSTGRAHANEEVKSFLCLFNSFLVEGNSATFLERLFECSVWMPREEVYLRMAPKGFRHTSGRSSTMGTKLLLPCVVALLSCVLCDAGHAGKEFATVFMQNYIQSHPGTSMQIQISALHANTKVKVSVPELGFNQERTLEAGEGTTIQMPSDVEMYGSQKSSKTVRIEATREVTVASLNSKLNTIDTSVVYPVTEWGTEYYVFTPSVSPIGTFKEFSVTNYKRRNTVQIFPRAPVSFQGKKYIPGDEITVELKPYESLQIQSIHDVTGTRVLSTLPVAVSSGHTCTWKFSKCDHVYEQLMPVKNWGKSFLVAPLRFQTRYDSVYVQASQTTRVVIKLSGQDQEIHLNKGQATEFHVQKANGALITADQGVQVLYMFNGVQVGGSLMYDPFLMTVMPTDQFCSSYTLNGLAGYENEALFLVRNSDLPGLRLDNAPLPRDVRFQPIGGSEFSWAEVPFKAGVGIHSAAHPSASFGVYSIGVSRRNGYGAPALCGQSGPPPPSCSSITCSQDEECQMKDGHPTCVKKLPSGTCWAMGDPHYRTFDGHHFNFMGTCTYIIAKNCQANDGLPPFEVETRNENRGNLRVSYVGLVTVKAYGVTITLARSENGLVRVDYSLYRLPVVLKQDKLKLFQRGRSAVIETAFGLMVHYDWESDVVVTLSGAFAGKVCGLCGNFNGNPDDDFATPSGSPVPNAVDFGHSWKVPGLANDVFCRDDCLGQCESCEHNLLKLWEGEGFCGLLTRIVDGPFRLCHATIDPHIYLDNCVYDVCMGDGLRHFLCQALEGYVSACQLAGIEVFAWRTIARCPAKCPAHSHYEHCGNACPATCSDPNSPSKCKAPCVEGCTCDTGFVLSGGKCIPTQSCGCPYEGRYVPPGESFWGDDGCHKLCRCNPVSSQVECKDTGCKAGQKCQVVKGIRDCHPVSYSKCSATGDPHYLTFDGRRYDFQGTCLYQLVGVCSEDPSLVPFEVLVQNEFRGSRVVSYTKLVEVKVYGLNIVISKGNRGKVMVNGELTHLPVYLNDGKVFIYRCGWYAVVKTSFGLKVSFDWNSRVYVNLPSTYKGAVCGLCGNSNGDRQDDLTAKDGQVSTSPVNFGKSWRVAEIPGCVHSCKGACPDCDVTQMQEYETNAFCGLLRDSKGPFRDCHAKVDPSGAFQDCVYDVCLYKGRKDVLCQGIAAYTAACQESGAKVYPWRSEKFCPTKCASNSHYEVCSGGCPTTCQSLSPPLGCDSLCQEGCACDDGFILSGDRCVPFSQCGCVYGDRYYRIGEVCYPNGQCQEECKCSKDGEVECKQFSCGPNEKCAVADGVRKCQPVGSGVCVASGDPHYTSLDGLHFDFQGTCTYTLAKGCGLEGTHLVPFSVQVENERWTPARGKKVSVTQLVALEVYGYTLIMRENTPGVLVNGVLNNIPLSLNDGAVLVYLDGTQYTIKTNFGLVVTYDLVYHVTVTVPGNYRGKTCGLCGNFNGNKRDEFRLPNGRVTRDVNAFGLAWKVAIPGVVCDDGCTDKTCPKCDPKHKAIFQKPGYCGILSDPEGPFSACHAKLDPASYFDDCIFDICAANGDREVLCDSAASYTHKCRIAGADVKSWRTPSFCPMSCPSNSHYEVCTGSCSDSCPGLSEIVQCPSTCAEGCDCNAGFLSNGEGCVQAEQCGCYDNGRSYKPGEVAYDEECKRKCMCDAAKGVTCQAHTCPGGTKCLVRKGVKACFSTDPCQAGACRVKETCRVEKGEAVCVPQYTGTCWAWGDPHYHTFDGLNYDFQGTCKYTISKTCGDTTGLVPFSIQERNDNRGSTAVSFVREVDVTVYGYTFTLIKHQYGRVMVDNEMQNLPLLLERNLVTVTQRGKTAVLQTDFGLRVSYDWNSKLVIQLPSSYYDSVCGLCGNFNGNSNHKDELRKPTGKTAPTIVDWGKSWRVPDPEDPNCRDDCQVDYPTCDANLRKLYEAEAKCGALTTKVGGVFQKCHAKLDPQAFMVNCVYDVCLYKGDKKMLCQALASYSELCLQEGIVLNDWRSKFGCPMSCQPHSHYKECASPCPLTCPFTEQDASACMGVCSEACVCDKGYALSAGKCVPANECGCSYQGRYYQPGQSFWGDTVCQQLCVCDQALRMVVCRQAGCKATERCAVEGGVRACHPLSYSTCTAAGDPHYGTFDGRRFDFQGTCIYQLVALCSMDPGLVPFEVTVQNDHRGSKAVSYTKVVTVKAYGVAVTISKDHPLRILVDGLFASMPFQYNDDQLVVHHSGRTAVVETAFGMRVTFDWNSVVSVTLPNTYQSAVCGLCGNYNRNPSDDKTMRNGQASAGEAELGESWRVGVVPGCVSGCTGPSCKACSGSQIDAYRTQRYCGIIADKAGPFRECHTHVDPAPYLEDCAFDVCHFNGRQASICEVVTAYVSACQSAGVAIRSWRSDTFCPASCPKNSQYEVCSPGCPVTCASTSARCHLPCREGCRCDEGHLLSGDACVPVAECGCSYGGRYYKKWEVFDPQGQCQEQCKCGENGAIDCQNFKCGRGEACKVVGGVGGCHPVGEGKCVASGDPHYISFDGRRFDFQGTCVYTLAKVCDDDGRRLVPFVVEESNEKYGDGRVAVTKAVAVVVYGYVITIRQGMSWRVIVDEEELNLPLSLDEGRVTVDQEGRNIIVRTDFGLRVLYDAVYYVELVVPSTYRGKMCGLCGNYNGDSSDDFLLPSGWRTGNVDDFGEAWAVDLLGMECGGCRWQCPVCKPAEVAKHRQTVSCGIIAFKSGPFRTCHVKVDPKPYLQHCVFDVCALDGDQGTLCKSVQAYAIACQHAGAQIQPWRTASFCPASCPTNSHYDVCADTCGTACASLAGPGPSPGTCSNACFEGCQCDPGFVSDGDKCVSMDTCGCIYEGRYIKSGQSVVSKGCDSVCKCHASGAVLCKKLQCAGGDTCGIRYGVRGCHPNEGVCAVKPGGHFSSYDGLVGAMGYLGAFEFTVLCDQNSAQWFRVVVDVRTCDKSGRFAAAAVYVFFKDTVIAVNGQREAWANGRKLSLPSAPVKDLSVRVTDGVMLVERWSSVRVSFSTEEVKVTVSVHLAGKVCGACGNYNDNAKDDMTTASGEVSASVSEVIVSWRAGDFSGCGPGQTSTTLLQEPSTLQIAH</sequence>